<dbReference type="RefSeq" id="WP_249286244.1">
    <property type="nucleotide sequence ID" value="NZ_JACRWC010000028.1"/>
</dbReference>
<evidence type="ECO:0000313" key="8">
    <source>
        <dbReference type="Proteomes" id="UP000644115"/>
    </source>
</evidence>
<dbReference type="GO" id="GO:0140359">
    <property type="term" value="F:ABC-type transporter activity"/>
    <property type="evidence" value="ECO:0007669"/>
    <property type="project" value="InterPro"/>
</dbReference>
<dbReference type="SUPFAM" id="SSF58104">
    <property type="entry name" value="Methyl-accepting chemotaxis protein (MCP) signaling domain"/>
    <property type="match status" value="1"/>
</dbReference>
<evidence type="ECO:0000256" key="3">
    <source>
        <dbReference type="ARBA" id="ARBA00022989"/>
    </source>
</evidence>
<dbReference type="GO" id="GO:0016020">
    <property type="term" value="C:membrane"/>
    <property type="evidence" value="ECO:0007669"/>
    <property type="project" value="UniProtKB-SubCell"/>
</dbReference>
<dbReference type="Gene3D" id="3.40.1710.10">
    <property type="entry name" value="abc type-2 transporter like domain"/>
    <property type="match status" value="1"/>
</dbReference>
<feature type="transmembrane region" description="Helical" evidence="5">
    <location>
        <begin position="684"/>
        <end position="705"/>
    </location>
</feature>
<evidence type="ECO:0000256" key="5">
    <source>
        <dbReference type="SAM" id="Phobius"/>
    </source>
</evidence>
<dbReference type="NCBIfam" id="TIGR03062">
    <property type="entry name" value="pip_yhgE_Cterm"/>
    <property type="match status" value="1"/>
</dbReference>
<dbReference type="AlphaFoldDB" id="A0A923SLZ9"/>
<keyword evidence="8" id="KW-1185">Reference proteome</keyword>
<dbReference type="Pfam" id="PF12698">
    <property type="entry name" value="ABC2_membrane_3"/>
    <property type="match status" value="2"/>
</dbReference>
<comment type="caution">
    <text evidence="7">The sequence shown here is derived from an EMBL/GenBank/DDBJ whole genome shotgun (WGS) entry which is preliminary data.</text>
</comment>
<organism evidence="7 8">
    <name type="scientific">Lentihominibacter faecis</name>
    <dbReference type="NCBI Taxonomy" id="2764712"/>
    <lineage>
        <taxon>Bacteria</taxon>
        <taxon>Bacillati</taxon>
        <taxon>Bacillota</taxon>
        <taxon>Clostridia</taxon>
        <taxon>Peptostreptococcales</taxon>
        <taxon>Anaerovoracaceae</taxon>
        <taxon>Lentihominibacter</taxon>
    </lineage>
</organism>
<reference evidence="7" key="1">
    <citation type="submission" date="2020-08" db="EMBL/GenBank/DDBJ databases">
        <authorList>
            <person name="Liu C."/>
            <person name="Sun Q."/>
        </authorList>
    </citation>
    <scope>NUCLEOTIDE SEQUENCE</scope>
    <source>
        <strain evidence="7">BX16</strain>
    </source>
</reference>
<comment type="subcellular location">
    <subcellularLocation>
        <location evidence="1">Membrane</location>
        <topology evidence="1">Multi-pass membrane protein</topology>
    </subcellularLocation>
</comment>
<keyword evidence="3 5" id="KW-1133">Transmembrane helix</keyword>
<feature type="transmembrane region" description="Helical" evidence="5">
    <location>
        <begin position="20"/>
        <end position="38"/>
    </location>
</feature>
<feature type="domain" description="ABC-2 type transporter transmembrane" evidence="6">
    <location>
        <begin position="384"/>
        <end position="704"/>
    </location>
</feature>
<dbReference type="InterPro" id="IPR017500">
    <property type="entry name" value="Phage_infect_YhgE_N"/>
</dbReference>
<feature type="domain" description="ABC-2 type transporter transmembrane" evidence="6">
    <location>
        <begin position="27"/>
        <end position="193"/>
    </location>
</feature>
<evidence type="ECO:0000256" key="2">
    <source>
        <dbReference type="ARBA" id="ARBA00022692"/>
    </source>
</evidence>
<feature type="transmembrane region" description="Helical" evidence="5">
    <location>
        <begin position="570"/>
        <end position="594"/>
    </location>
</feature>
<name>A0A923SLZ9_9FIRM</name>
<evidence type="ECO:0000256" key="4">
    <source>
        <dbReference type="ARBA" id="ARBA00023136"/>
    </source>
</evidence>
<dbReference type="EMBL" id="JACRWC010000028">
    <property type="protein sequence ID" value="MBC5998691.1"/>
    <property type="molecule type" value="Genomic_DNA"/>
</dbReference>
<gene>
    <name evidence="7" type="ORF">H8876_01465</name>
</gene>
<proteinExistence type="predicted"/>
<accession>A0A923SLZ9</accession>
<dbReference type="Proteomes" id="UP000644115">
    <property type="component" value="Unassembled WGS sequence"/>
</dbReference>
<keyword evidence="4 5" id="KW-0472">Membrane</keyword>
<evidence type="ECO:0000256" key="1">
    <source>
        <dbReference type="ARBA" id="ARBA00004141"/>
    </source>
</evidence>
<dbReference type="InterPro" id="IPR051328">
    <property type="entry name" value="T7SS_ABC-Transporter"/>
</dbReference>
<feature type="transmembrane region" description="Helical" evidence="5">
    <location>
        <begin position="600"/>
        <end position="618"/>
    </location>
</feature>
<keyword evidence="2 5" id="KW-0812">Transmembrane</keyword>
<dbReference type="PANTHER" id="PTHR43077">
    <property type="entry name" value="TRANSPORT PERMEASE YVFS-RELATED"/>
    <property type="match status" value="1"/>
</dbReference>
<dbReference type="InterPro" id="IPR017501">
    <property type="entry name" value="Phage_infect_YhgE_C"/>
</dbReference>
<dbReference type="PANTHER" id="PTHR43077:SF10">
    <property type="entry name" value="TRANSPORT PERMEASE PROTEIN"/>
    <property type="match status" value="1"/>
</dbReference>
<evidence type="ECO:0000313" key="7">
    <source>
        <dbReference type="EMBL" id="MBC5998691.1"/>
    </source>
</evidence>
<feature type="transmembrane region" description="Helical" evidence="5">
    <location>
        <begin position="630"/>
        <end position="649"/>
    </location>
</feature>
<protein>
    <submittedName>
        <fullName evidence="7">YhgE/Pip domain-containing protein</fullName>
    </submittedName>
</protein>
<feature type="transmembrane region" description="Helical" evidence="5">
    <location>
        <begin position="528"/>
        <end position="549"/>
    </location>
</feature>
<sequence length="726" mass="79432">MRNIWEIFKRDALRIRTNVIAIIAIVGITVVPCLYAWFNIAASWDPYKNTGNLKVAVASVDEGYDGQLIPIEINVGDQVLSMMRGNTQMEWIFTTKDKAVHGVRSGDYYAAIVIPKDFSRDMMSIFSEDIEKPQIFYYSNAKENAIAPKVTDKGASAIQKQINKVFIETLSDSLMTVMQSVSNMAQENGADSIASNLISNLDQISSDLSLSAGTLDSFATLTGSTHDLLASTTDVLDQTQELSKQNNKTLEEIKKSLTDIRDTITGTTDEINKALTGSKSYYKQMASTVDTAFANHGTKSKESAATLDTMAGQTGDLVTKYKKLRDSIEALDQAHPELSAKTAPVLARLDSCIAAQEELQDSLKTSAKSLRKSSSLSQSAKNELQKLIETSQSSIDEVQGSYEENLKDTLKDLAGSLKTTTDSLSDLQKSLGNSASNIAKLTGSAAADLASLQKSLSGSANLLNQASGQVSSISGRLKEMQQNHDFSQLEELVAENKDEISDFLAAPVSLKTHAVYKIENYGSSMAPFYSTLAIWIGGIILVAMMKVTVSENCLRGLTRVKSRQLYLGRYISFLIIGLLQSTLIALGDLFYLGIQCEHPFLFMLACWFSSIVYVNIIYTLTVSFGDIGKAISVVLLVMQVAGTGGTFPIEVAPRFFQIVYPMLPFTHSMAALREAVGGLYGMDYWLDLAKLGIFMILSLILGLLLRKPVIRLNEAFSEKLEETKLM</sequence>
<evidence type="ECO:0000259" key="6">
    <source>
        <dbReference type="Pfam" id="PF12698"/>
    </source>
</evidence>
<dbReference type="NCBIfam" id="TIGR03061">
    <property type="entry name" value="pip_yhgE_Nterm"/>
    <property type="match status" value="1"/>
</dbReference>
<dbReference type="InterPro" id="IPR013525">
    <property type="entry name" value="ABC2_TM"/>
</dbReference>